<accession>A0A8C9PWG3</accession>
<dbReference type="PANTHER" id="PTHR10903:SF184">
    <property type="entry name" value="GTP-BINDING PROTEIN A"/>
    <property type="match status" value="1"/>
</dbReference>
<evidence type="ECO:0000313" key="6">
    <source>
        <dbReference type="Proteomes" id="UP000694422"/>
    </source>
</evidence>
<dbReference type="Pfam" id="PF04548">
    <property type="entry name" value="AIG1"/>
    <property type="match status" value="1"/>
</dbReference>
<feature type="domain" description="AIG1-type G" evidence="4">
    <location>
        <begin position="36"/>
        <end position="71"/>
    </location>
</feature>
<dbReference type="Gene3D" id="3.40.50.300">
    <property type="entry name" value="P-loop containing nucleotide triphosphate hydrolases"/>
    <property type="match status" value="1"/>
</dbReference>
<evidence type="ECO:0000256" key="2">
    <source>
        <dbReference type="ARBA" id="ARBA00022741"/>
    </source>
</evidence>
<dbReference type="Proteomes" id="UP000694422">
    <property type="component" value="Unplaced"/>
</dbReference>
<keyword evidence="6" id="KW-1185">Reference proteome</keyword>
<evidence type="ECO:0000256" key="1">
    <source>
        <dbReference type="ARBA" id="ARBA00008535"/>
    </source>
</evidence>
<reference evidence="5" key="2">
    <citation type="submission" date="2025-09" db="UniProtKB">
        <authorList>
            <consortium name="Ensembl"/>
        </authorList>
    </citation>
    <scope>IDENTIFICATION</scope>
</reference>
<dbReference type="AlphaFoldDB" id="A0A8C9PWG3"/>
<dbReference type="InterPro" id="IPR006703">
    <property type="entry name" value="G_AIG1"/>
</dbReference>
<proteinExistence type="inferred from homology"/>
<evidence type="ECO:0000256" key="3">
    <source>
        <dbReference type="ARBA" id="ARBA00023134"/>
    </source>
</evidence>
<keyword evidence="3" id="KW-0342">GTP-binding</keyword>
<dbReference type="PANTHER" id="PTHR10903">
    <property type="entry name" value="GTPASE, IMAP FAMILY MEMBER-RELATED"/>
    <property type="match status" value="1"/>
</dbReference>
<sequence length="83" mass="9036">MELNWRFLSFHSFSSVCAQAPGPLSRKMADHQNDTLRIVLVGRTGSGKSASANTILGEEKFKSQISASVCVNEGVSKNDWHVA</sequence>
<dbReference type="InterPro" id="IPR045058">
    <property type="entry name" value="GIMA/IAN/Toc"/>
</dbReference>
<protein>
    <recommendedName>
        <fullName evidence="4">AIG1-type G domain-containing protein</fullName>
    </recommendedName>
</protein>
<evidence type="ECO:0000259" key="4">
    <source>
        <dbReference type="Pfam" id="PF04548"/>
    </source>
</evidence>
<evidence type="ECO:0000313" key="5">
    <source>
        <dbReference type="Ensembl" id="ENSSDAP00000016671.1"/>
    </source>
</evidence>
<reference evidence="5" key="1">
    <citation type="submission" date="2025-08" db="UniProtKB">
        <authorList>
            <consortium name="Ensembl"/>
        </authorList>
    </citation>
    <scope>IDENTIFICATION</scope>
</reference>
<organism evidence="5 6">
    <name type="scientific">Spermophilus dauricus</name>
    <name type="common">Daurian ground squirrel</name>
    <dbReference type="NCBI Taxonomy" id="99837"/>
    <lineage>
        <taxon>Eukaryota</taxon>
        <taxon>Metazoa</taxon>
        <taxon>Chordata</taxon>
        <taxon>Craniata</taxon>
        <taxon>Vertebrata</taxon>
        <taxon>Euteleostomi</taxon>
        <taxon>Mammalia</taxon>
        <taxon>Eutheria</taxon>
        <taxon>Euarchontoglires</taxon>
        <taxon>Glires</taxon>
        <taxon>Rodentia</taxon>
        <taxon>Sciuromorpha</taxon>
        <taxon>Sciuridae</taxon>
        <taxon>Xerinae</taxon>
        <taxon>Marmotini</taxon>
        <taxon>Spermophilus</taxon>
    </lineage>
</organism>
<name>A0A8C9PWG3_SPEDA</name>
<dbReference type="SUPFAM" id="SSF52540">
    <property type="entry name" value="P-loop containing nucleoside triphosphate hydrolases"/>
    <property type="match status" value="1"/>
</dbReference>
<comment type="similarity">
    <text evidence="1">Belongs to the TRAFAC class TrmE-Era-EngA-EngB-Septin-like GTPase superfamily. AIG1/Toc34/Toc159-like paraseptin GTPase family. IAN subfamily.</text>
</comment>
<keyword evidence="2" id="KW-0547">Nucleotide-binding</keyword>
<dbReference type="Ensembl" id="ENSSDAT00000018946.1">
    <property type="protein sequence ID" value="ENSSDAP00000016671.1"/>
    <property type="gene ID" value="ENSSDAG00000015087.1"/>
</dbReference>
<dbReference type="GO" id="GO:0005525">
    <property type="term" value="F:GTP binding"/>
    <property type="evidence" value="ECO:0007669"/>
    <property type="project" value="UniProtKB-KW"/>
</dbReference>
<dbReference type="InterPro" id="IPR027417">
    <property type="entry name" value="P-loop_NTPase"/>
</dbReference>